<feature type="compositionally biased region" description="Pro residues" evidence="1">
    <location>
        <begin position="53"/>
        <end position="65"/>
    </location>
</feature>
<feature type="compositionally biased region" description="Low complexity" evidence="1">
    <location>
        <begin position="109"/>
        <end position="118"/>
    </location>
</feature>
<protein>
    <submittedName>
        <fullName evidence="2">Uncharacterized protein</fullName>
    </submittedName>
</protein>
<evidence type="ECO:0000313" key="3">
    <source>
        <dbReference type="Proteomes" id="UP000830835"/>
    </source>
</evidence>
<organism evidence="2 3">
    <name type="scientific">Thermostichus vulcanus str. 'Rupite'</name>
    <dbReference type="NCBI Taxonomy" id="2813851"/>
    <lineage>
        <taxon>Bacteria</taxon>
        <taxon>Bacillati</taxon>
        <taxon>Cyanobacteriota</taxon>
        <taxon>Cyanophyceae</taxon>
        <taxon>Thermostichales</taxon>
        <taxon>Thermostichaceae</taxon>
        <taxon>Thermostichus</taxon>
    </lineage>
</organism>
<evidence type="ECO:0000313" key="2">
    <source>
        <dbReference type="EMBL" id="MCJ2541692.1"/>
    </source>
</evidence>
<keyword evidence="3" id="KW-1185">Reference proteome</keyword>
<dbReference type="Proteomes" id="UP000830835">
    <property type="component" value="Unassembled WGS sequence"/>
</dbReference>
<feature type="region of interest" description="Disordered" evidence="1">
    <location>
        <begin position="100"/>
        <end position="125"/>
    </location>
</feature>
<dbReference type="EMBL" id="JAFIRA010000002">
    <property type="protein sequence ID" value="MCJ2541692.1"/>
    <property type="molecule type" value="Genomic_DNA"/>
</dbReference>
<accession>A0ABT0C7K0</accession>
<feature type="region of interest" description="Disordered" evidence="1">
    <location>
        <begin position="25"/>
        <end position="66"/>
    </location>
</feature>
<reference evidence="2" key="1">
    <citation type="submission" date="2021-02" db="EMBL/GenBank/DDBJ databases">
        <title>The CRISPR/cas machinery reduction and long-range gene transfer in the hot spring cyanobacterium Synechococcus.</title>
        <authorList>
            <person name="Dvorak P."/>
            <person name="Jahodarova E."/>
            <person name="Hasler P."/>
            <person name="Poulickova A."/>
        </authorList>
    </citation>
    <scope>NUCLEOTIDE SEQUENCE</scope>
    <source>
        <strain evidence="2">Rupite</strain>
    </source>
</reference>
<sequence length="125" mass="13864">MGHRGLGRLWILLLFGGLGLTGCGDPNVPLTQPPQDAFRISTPRPPRTDLYPTPTPPPTPTPTPTPTLLELSARWLQLPWPPQRQEKSLVRLSARFLQIPLPERPRPSESPQPQLSPSETVQAED</sequence>
<proteinExistence type="predicted"/>
<gene>
    <name evidence="2" type="ORF">JX360_02030</name>
</gene>
<comment type="caution">
    <text evidence="2">The sequence shown here is derived from an EMBL/GenBank/DDBJ whole genome shotgun (WGS) entry which is preliminary data.</text>
</comment>
<evidence type="ECO:0000256" key="1">
    <source>
        <dbReference type="SAM" id="MobiDB-lite"/>
    </source>
</evidence>
<dbReference type="PROSITE" id="PS51257">
    <property type="entry name" value="PROKAR_LIPOPROTEIN"/>
    <property type="match status" value="1"/>
</dbReference>
<name>A0ABT0C7K0_THEVL</name>